<comment type="caution">
    <text evidence="1">The sequence shown here is derived from an EMBL/GenBank/DDBJ whole genome shotgun (WGS) entry which is preliminary data.</text>
</comment>
<reference evidence="1" key="1">
    <citation type="journal article" date="2014" name="Int. J. Syst. Evol. Microbiol.">
        <title>Complete genome sequence of Corynebacterium casei LMG S-19264T (=DSM 44701T), isolated from a smear-ripened cheese.</title>
        <authorList>
            <consortium name="US DOE Joint Genome Institute (JGI-PGF)"/>
            <person name="Walter F."/>
            <person name="Albersmeier A."/>
            <person name="Kalinowski J."/>
            <person name="Ruckert C."/>
        </authorList>
    </citation>
    <scope>NUCLEOTIDE SEQUENCE</scope>
    <source>
        <strain evidence="1">JCM 3086</strain>
    </source>
</reference>
<reference evidence="1" key="2">
    <citation type="submission" date="2020-09" db="EMBL/GenBank/DDBJ databases">
        <authorList>
            <person name="Sun Q."/>
            <person name="Ohkuma M."/>
        </authorList>
    </citation>
    <scope>NUCLEOTIDE SEQUENCE</scope>
    <source>
        <strain evidence="1">JCM 3086</strain>
    </source>
</reference>
<gene>
    <name evidence="1" type="ORF">GCM10010121_012140</name>
</gene>
<evidence type="ECO:0000313" key="2">
    <source>
        <dbReference type="Proteomes" id="UP000657574"/>
    </source>
</evidence>
<organism evidence="1 2">
    <name type="scientific">Streptomyces brasiliensis</name>
    <dbReference type="NCBI Taxonomy" id="1954"/>
    <lineage>
        <taxon>Bacteria</taxon>
        <taxon>Bacillati</taxon>
        <taxon>Actinomycetota</taxon>
        <taxon>Actinomycetes</taxon>
        <taxon>Kitasatosporales</taxon>
        <taxon>Streptomycetaceae</taxon>
        <taxon>Streptomyces</taxon>
    </lineage>
</organism>
<name>A0A917NJX8_9ACTN</name>
<sequence length="74" mass="8541">MIDELPRAFYDAQLGNDFPLFVYYGVPLWVPEEGGVIDPDDEAHDLIVSVFGGRSQGERNRLKVRCMPRCRTRR</sequence>
<proteinExistence type="predicted"/>
<accession>A0A917NJX8</accession>
<dbReference type="EMBL" id="BMQA01000003">
    <property type="protein sequence ID" value="GGJ03325.1"/>
    <property type="molecule type" value="Genomic_DNA"/>
</dbReference>
<dbReference type="Proteomes" id="UP000657574">
    <property type="component" value="Unassembled WGS sequence"/>
</dbReference>
<evidence type="ECO:0000313" key="1">
    <source>
        <dbReference type="EMBL" id="GGJ03325.1"/>
    </source>
</evidence>
<dbReference type="AlphaFoldDB" id="A0A917NJX8"/>
<dbReference type="RefSeq" id="WP_189309965.1">
    <property type="nucleotide sequence ID" value="NZ_BMQA01000003.1"/>
</dbReference>
<keyword evidence="2" id="KW-1185">Reference proteome</keyword>
<protein>
    <submittedName>
        <fullName evidence="1">Uncharacterized protein</fullName>
    </submittedName>
</protein>